<evidence type="ECO:0000259" key="4">
    <source>
        <dbReference type="PROSITE" id="PS50837"/>
    </source>
</evidence>
<proteinExistence type="predicted"/>
<dbReference type="EMBL" id="CALNXJ010000047">
    <property type="protein sequence ID" value="CAH3150405.1"/>
    <property type="molecule type" value="Genomic_DNA"/>
</dbReference>
<dbReference type="GO" id="GO:0005524">
    <property type="term" value="F:ATP binding"/>
    <property type="evidence" value="ECO:0007669"/>
    <property type="project" value="UniProtKB-KW"/>
</dbReference>
<dbReference type="InterPro" id="IPR027417">
    <property type="entry name" value="P-loop_NTPase"/>
</dbReference>
<dbReference type="Gene3D" id="3.40.50.300">
    <property type="entry name" value="P-loop containing nucleotide triphosphate hydrolases"/>
    <property type="match status" value="1"/>
</dbReference>
<feature type="domain" description="NACHT" evidence="4">
    <location>
        <begin position="348"/>
        <end position="470"/>
    </location>
</feature>
<comment type="caution">
    <text evidence="5">The sequence shown here is derived from an EMBL/GenBank/DDBJ whole genome shotgun (WGS) entry which is preliminary data.</text>
</comment>
<dbReference type="PANTHER" id="PTHR46844">
    <property type="entry name" value="SLR5058 PROTEIN"/>
    <property type="match status" value="1"/>
</dbReference>
<dbReference type="InterPro" id="IPR032675">
    <property type="entry name" value="LRR_dom_sf"/>
</dbReference>
<accession>A0AAU9XMN8</accession>
<name>A0AAU9XMN8_9CNID</name>
<dbReference type="Pfam" id="PF13516">
    <property type="entry name" value="LRR_6"/>
    <property type="match status" value="12"/>
</dbReference>
<dbReference type="SUPFAM" id="SSF52540">
    <property type="entry name" value="P-loop containing nucleoside triphosphate hydrolases"/>
    <property type="match status" value="1"/>
</dbReference>
<dbReference type="SUPFAM" id="SSF52047">
    <property type="entry name" value="RNI-like"/>
    <property type="match status" value="2"/>
</dbReference>
<dbReference type="Gene3D" id="3.80.10.10">
    <property type="entry name" value="Ribonuclease Inhibitor"/>
    <property type="match status" value="4"/>
</dbReference>
<sequence>MSILCLTGHPGKVSIMATATSPFASTKETTNYARLCRLLVDVGSQVLRSTFDKIHPPATLHTVLGSTSVHYAKLHSLYRGRKKVLNPTQWGKLYPTHAPVSSAAFDITLLTVLLRNICGLGPPANGWDRLPLAANIGIADDIARVKYYRNTVYSHASQASVDDRSFSAYWQEIREALVRLGGAHFRAEIDYLEHDCMDPDIEEHYRELMKQWKKDDDSIKDKLEEIEGSLENMRSIMERNFRDTNDKIEIEMKEMKEKLSSLTASVENRTQEGVFDPTELINGIRQLYKTREGWLSPFPWCEEFQFFLGNIFTRLKVVRRKKTRGEITDVFVEMSSILDPYEECSAPRTVLIEGEPGMGKTTYCKKYAYEWATKQQAPQGCGSTAFKLVLLLKCRDIHSDVWEAIDDQLLPLGIDEKVKQQFFQFIRENQSSILLILDGLDELPSGKLSMFSKLIEGRELPRCHIVATARHEAGKEVRKCCDALLQIEGFTEKHVKEFVTKYFKERTDLATKLSQRISRDKNLREIAANPLNTALLCLLCEEFEGTLPESRAQLYLDMVECVLRRYRKREGLLETIEDLTNYYKPQLNHLGKVALNGLLDDKLDFNESEVRNLTEFGFLSVQPGGSKLRQTLYYAFLHKSFQEFFAAFFICSQIQSKEMKPEELVSDPRYFVELKQILLFSCGILAMKCDEQVVALVKSLTNEVNKNEGRGAKIVLEAINECKKEKSNFHSHLSKSFGTGLILTNLDFISESGATCIAEAIKVNKTLTNLDLSHNDISESGATCIAEAIKVNKTLTNLDLSDNDISESGATCIAEAIKVNETLTNLNLRRNGISESGATCIAEAIKVNKTLTNLNLSDNDISESGGTCIAEALKVNKTLTNLDLSGNRISESGATCIAEAIKVNKTLTNLDLRRNRISAAGATCIAEAIKVNKTLTNLDLSHNDISESGARCIAEAIKVNKTLTNLDLSRNDISESGARCIAEAIKVNKTLTNLDLSLNGIRESGATCIAEAIKVNKTLTNLYLQINGISESGATCIAEAIKVNKTLINLNLSHNRISESGATCIAEAIKVNKMLTNLDLSGNRISESGATCIAEAIKVNKTLTNLNLSGNRISDTGATCIAEAIKVNKTLTNLD</sequence>
<feature type="coiled-coil region" evidence="3">
    <location>
        <begin position="238"/>
        <end position="272"/>
    </location>
</feature>
<keyword evidence="6" id="KW-1185">Reference proteome</keyword>
<dbReference type="InterPro" id="IPR001611">
    <property type="entry name" value="Leu-rich_rpt"/>
</dbReference>
<organism evidence="5 6">
    <name type="scientific">Pocillopora meandrina</name>
    <dbReference type="NCBI Taxonomy" id="46732"/>
    <lineage>
        <taxon>Eukaryota</taxon>
        <taxon>Metazoa</taxon>
        <taxon>Cnidaria</taxon>
        <taxon>Anthozoa</taxon>
        <taxon>Hexacorallia</taxon>
        <taxon>Scleractinia</taxon>
        <taxon>Astrocoeniina</taxon>
        <taxon>Pocilloporidae</taxon>
        <taxon>Pocillopora</taxon>
    </lineage>
</organism>
<feature type="non-terminal residue" evidence="5">
    <location>
        <position position="1135"/>
    </location>
</feature>
<dbReference type="PANTHER" id="PTHR46844:SF1">
    <property type="entry name" value="SLR5058 PROTEIN"/>
    <property type="match status" value="1"/>
</dbReference>
<gene>
    <name evidence="5" type="ORF">PMEA_00024787</name>
</gene>
<dbReference type="CDD" id="cd00116">
    <property type="entry name" value="LRR_RI"/>
    <property type="match status" value="1"/>
</dbReference>
<dbReference type="InterPro" id="IPR007111">
    <property type="entry name" value="NACHT_NTPase"/>
</dbReference>
<keyword evidence="3" id="KW-0175">Coiled coil</keyword>
<evidence type="ECO:0000313" key="6">
    <source>
        <dbReference type="Proteomes" id="UP001159428"/>
    </source>
</evidence>
<dbReference type="InterPro" id="IPR041249">
    <property type="entry name" value="HEPN_DZIP3"/>
</dbReference>
<evidence type="ECO:0000313" key="5">
    <source>
        <dbReference type="EMBL" id="CAH3150405.1"/>
    </source>
</evidence>
<dbReference type="Pfam" id="PF18738">
    <property type="entry name" value="HEPN_DZIP3"/>
    <property type="match status" value="1"/>
</dbReference>
<dbReference type="Proteomes" id="UP001159428">
    <property type="component" value="Unassembled WGS sequence"/>
</dbReference>
<evidence type="ECO:0000256" key="3">
    <source>
        <dbReference type="SAM" id="Coils"/>
    </source>
</evidence>
<evidence type="ECO:0000256" key="1">
    <source>
        <dbReference type="ARBA" id="ARBA00022741"/>
    </source>
</evidence>
<protein>
    <recommendedName>
        <fullName evidence="4">NACHT domain-containing protein</fullName>
    </recommendedName>
</protein>
<dbReference type="PROSITE" id="PS50837">
    <property type="entry name" value="NACHT"/>
    <property type="match status" value="1"/>
</dbReference>
<keyword evidence="2" id="KW-0067">ATP-binding</keyword>
<keyword evidence="1" id="KW-0547">Nucleotide-binding</keyword>
<dbReference type="AlphaFoldDB" id="A0AAU9XMN8"/>
<evidence type="ECO:0000256" key="2">
    <source>
        <dbReference type="ARBA" id="ARBA00022840"/>
    </source>
</evidence>
<dbReference type="SMART" id="SM00368">
    <property type="entry name" value="LRR_RI"/>
    <property type="match status" value="13"/>
</dbReference>
<dbReference type="Pfam" id="PF05729">
    <property type="entry name" value="NACHT"/>
    <property type="match status" value="1"/>
</dbReference>
<reference evidence="5 6" key="1">
    <citation type="submission" date="2022-05" db="EMBL/GenBank/DDBJ databases">
        <authorList>
            <consortium name="Genoscope - CEA"/>
            <person name="William W."/>
        </authorList>
    </citation>
    <scope>NUCLEOTIDE SEQUENCE [LARGE SCALE GENOMIC DNA]</scope>
</reference>